<protein>
    <submittedName>
        <fullName evidence="1">Phage tail tube protein</fullName>
    </submittedName>
</protein>
<sequence length="154" mass="16449">MAMDIFSGANITVEVGSAGTTVATDFAEVPEVNTFTTSGFESTVISVKTFNSAYDRKLLGTKSIPDISLAVNYLADNTVHQKLEQLADDQKRCQIKLSYFEDATKENGFYVIYTCFVSSTTIGGDKDEVVTKTFTLAVDGAAIDSGLITAGTGE</sequence>
<evidence type="ECO:0000313" key="1">
    <source>
        <dbReference type="EMBL" id="MDX6042799.1"/>
    </source>
</evidence>
<comment type="caution">
    <text evidence="1">The sequence shown here is derived from an EMBL/GenBank/DDBJ whole genome shotgun (WGS) entry which is preliminary data.</text>
</comment>
<gene>
    <name evidence="1" type="ORF">SIK69_21650</name>
</gene>
<name>A0ABU4QU33_9ENTR</name>
<keyword evidence="2" id="KW-1185">Reference proteome</keyword>
<dbReference type="Gene3D" id="4.10.410.40">
    <property type="match status" value="1"/>
</dbReference>
<dbReference type="EMBL" id="JAWXRD010000040">
    <property type="protein sequence ID" value="MDX6042799.1"/>
    <property type="molecule type" value="Genomic_DNA"/>
</dbReference>
<evidence type="ECO:0000313" key="2">
    <source>
        <dbReference type="Proteomes" id="UP001275664"/>
    </source>
</evidence>
<accession>A0ABU4QU33</accession>
<dbReference type="Pfam" id="PF08813">
    <property type="entry name" value="Phage_tail_3"/>
    <property type="match status" value="1"/>
</dbReference>
<organism evidence="1 2">
    <name type="scientific">Scandinavium lactucae</name>
    <dbReference type="NCBI Taxonomy" id="3095028"/>
    <lineage>
        <taxon>Bacteria</taxon>
        <taxon>Pseudomonadati</taxon>
        <taxon>Pseudomonadota</taxon>
        <taxon>Gammaproteobacteria</taxon>
        <taxon>Enterobacterales</taxon>
        <taxon>Enterobacteriaceae</taxon>
        <taxon>Scandinavium</taxon>
    </lineage>
</organism>
<dbReference type="InterPro" id="IPR014918">
    <property type="entry name" value="Phage_tail_3"/>
</dbReference>
<dbReference type="Proteomes" id="UP001275664">
    <property type="component" value="Unassembled WGS sequence"/>
</dbReference>
<reference evidence="1 2" key="1">
    <citation type="submission" date="2023-11" db="EMBL/GenBank/DDBJ databases">
        <title>Scandinavium wanjuensis sp. nov., isolated from lettuce South Korea.</title>
        <authorList>
            <person name="Park J."/>
            <person name="Park S."/>
            <person name="Oh K.K."/>
            <person name="Cho G.S."/>
            <person name="Franz C.M.A.P."/>
        </authorList>
    </citation>
    <scope>NUCLEOTIDE SEQUENCE [LARGE SCALE GENOMIC DNA]</scope>
    <source>
        <strain evidence="1 2">V105_6</strain>
    </source>
</reference>
<dbReference type="RefSeq" id="WP_319787071.1">
    <property type="nucleotide sequence ID" value="NZ_JAWXRD010000040.1"/>
</dbReference>
<proteinExistence type="predicted"/>